<dbReference type="AlphaFoldDB" id="A0A9P5Q9X5"/>
<evidence type="ECO:0000313" key="2">
    <source>
        <dbReference type="Proteomes" id="UP000772434"/>
    </source>
</evidence>
<reference evidence="1" key="1">
    <citation type="submission" date="2020-11" db="EMBL/GenBank/DDBJ databases">
        <authorList>
            <consortium name="DOE Joint Genome Institute"/>
            <person name="Ahrendt S."/>
            <person name="Riley R."/>
            <person name="Andreopoulos W."/>
            <person name="Labutti K."/>
            <person name="Pangilinan J."/>
            <person name="Ruiz-Duenas F.J."/>
            <person name="Barrasa J.M."/>
            <person name="Sanchez-Garcia M."/>
            <person name="Camarero S."/>
            <person name="Miyauchi S."/>
            <person name="Serrano A."/>
            <person name="Linde D."/>
            <person name="Babiker R."/>
            <person name="Drula E."/>
            <person name="Ayuso-Fernandez I."/>
            <person name="Pacheco R."/>
            <person name="Padilla G."/>
            <person name="Ferreira P."/>
            <person name="Barriuso J."/>
            <person name="Kellner H."/>
            <person name="Castanera R."/>
            <person name="Alfaro M."/>
            <person name="Ramirez L."/>
            <person name="Pisabarro A.G."/>
            <person name="Kuo A."/>
            <person name="Tritt A."/>
            <person name="Lipzen A."/>
            <person name="He G."/>
            <person name="Yan M."/>
            <person name="Ng V."/>
            <person name="Cullen D."/>
            <person name="Martin F."/>
            <person name="Rosso M.-N."/>
            <person name="Henrissat B."/>
            <person name="Hibbett D."/>
            <person name="Martinez A.T."/>
            <person name="Grigoriev I.V."/>
        </authorList>
    </citation>
    <scope>NUCLEOTIDE SEQUENCE</scope>
    <source>
        <strain evidence="1">AH 40177</strain>
    </source>
</reference>
<accession>A0A9P5Q9X5</accession>
<dbReference type="OrthoDB" id="3065231at2759"/>
<protein>
    <submittedName>
        <fullName evidence="1">Uncharacterized protein</fullName>
    </submittedName>
</protein>
<dbReference type="EMBL" id="JADNRY010000003">
    <property type="protein sequence ID" value="KAF9077799.1"/>
    <property type="molecule type" value="Genomic_DNA"/>
</dbReference>
<sequence>MFSWSDLRSTISYLRSIIGEDEELFTDLCNYTRELSFAGDSFPWPSLSRDMARRSIRIGKDIHAGKLKNVISWNKFRLYCNWAIYVRLSLPCKELLHDISSLQPLSQFPRCTEREIYYVLKWLESFPDPPFEEIARWTQYLQYPIDVPAEPWYNFDADKAEEDWNTYLVGISNWTLVTPF</sequence>
<name>A0A9P5Q9X5_9AGAR</name>
<gene>
    <name evidence="1" type="ORF">BDP27DRAFT_490126</name>
</gene>
<evidence type="ECO:0000313" key="1">
    <source>
        <dbReference type="EMBL" id="KAF9077799.1"/>
    </source>
</evidence>
<dbReference type="Proteomes" id="UP000772434">
    <property type="component" value="Unassembled WGS sequence"/>
</dbReference>
<keyword evidence="2" id="KW-1185">Reference proteome</keyword>
<proteinExistence type="predicted"/>
<organism evidence="1 2">
    <name type="scientific">Rhodocollybia butyracea</name>
    <dbReference type="NCBI Taxonomy" id="206335"/>
    <lineage>
        <taxon>Eukaryota</taxon>
        <taxon>Fungi</taxon>
        <taxon>Dikarya</taxon>
        <taxon>Basidiomycota</taxon>
        <taxon>Agaricomycotina</taxon>
        <taxon>Agaricomycetes</taxon>
        <taxon>Agaricomycetidae</taxon>
        <taxon>Agaricales</taxon>
        <taxon>Marasmiineae</taxon>
        <taxon>Omphalotaceae</taxon>
        <taxon>Rhodocollybia</taxon>
    </lineage>
</organism>
<comment type="caution">
    <text evidence="1">The sequence shown here is derived from an EMBL/GenBank/DDBJ whole genome shotgun (WGS) entry which is preliminary data.</text>
</comment>